<organism evidence="1 2">
    <name type="scientific">Panagrolaimus sp. ES5</name>
    <dbReference type="NCBI Taxonomy" id="591445"/>
    <lineage>
        <taxon>Eukaryota</taxon>
        <taxon>Metazoa</taxon>
        <taxon>Ecdysozoa</taxon>
        <taxon>Nematoda</taxon>
        <taxon>Chromadorea</taxon>
        <taxon>Rhabditida</taxon>
        <taxon>Tylenchina</taxon>
        <taxon>Panagrolaimomorpha</taxon>
        <taxon>Panagrolaimoidea</taxon>
        <taxon>Panagrolaimidae</taxon>
        <taxon>Panagrolaimus</taxon>
    </lineage>
</organism>
<evidence type="ECO:0000313" key="1">
    <source>
        <dbReference type="Proteomes" id="UP000887579"/>
    </source>
</evidence>
<dbReference type="Proteomes" id="UP000887579">
    <property type="component" value="Unplaced"/>
</dbReference>
<dbReference type="WBParaSite" id="ES5_v2.g9158.t1">
    <property type="protein sequence ID" value="ES5_v2.g9158.t1"/>
    <property type="gene ID" value="ES5_v2.g9158"/>
</dbReference>
<sequence>MTTTHEGIANPVDPAKIMTLNEFGGTSVWATFILGRGQYNEWIGLTLGWGISLIIATQIGYNTSDAINNFDGGIRTVTGHRSTAKIFSTYPSEHLSIFGGFFDQLIGSAMFCFFIAAITDRRNKIPLPYQPTLIGLSFMLIGMAWGMNSGYALNPARDFGPRLFTFFAGYGLKVFSYRNYKWFWVPLIAPLIGGPLGAWIYQFSVGFHIPSELDEIEEEFRRIQDNKMHQTVILQDSETITPQSSTHQNVHRYILALNQE</sequence>
<protein>
    <submittedName>
        <fullName evidence="2">Uncharacterized protein</fullName>
    </submittedName>
</protein>
<evidence type="ECO:0000313" key="2">
    <source>
        <dbReference type="WBParaSite" id="ES5_v2.g9158.t1"/>
    </source>
</evidence>
<name>A0AC34GWZ8_9BILA</name>
<accession>A0AC34GWZ8</accession>
<proteinExistence type="predicted"/>
<reference evidence="2" key="1">
    <citation type="submission" date="2022-11" db="UniProtKB">
        <authorList>
            <consortium name="WormBaseParasite"/>
        </authorList>
    </citation>
    <scope>IDENTIFICATION</scope>
</reference>